<evidence type="ECO:0000256" key="2">
    <source>
        <dbReference type="ARBA" id="ARBA00022490"/>
    </source>
</evidence>
<evidence type="ECO:0000256" key="1">
    <source>
        <dbReference type="ARBA" id="ARBA00001232"/>
    </source>
</evidence>
<dbReference type="Pfam" id="PF02504">
    <property type="entry name" value="FA_synthesis"/>
    <property type="match status" value="1"/>
</dbReference>
<dbReference type="OrthoDB" id="9806408at2"/>
<dbReference type="GO" id="GO:0006633">
    <property type="term" value="P:fatty acid biosynthetic process"/>
    <property type="evidence" value="ECO:0007669"/>
    <property type="project" value="UniProtKB-UniRule"/>
</dbReference>
<evidence type="ECO:0000313" key="11">
    <source>
        <dbReference type="EMBL" id="ADI02061.1"/>
    </source>
</evidence>
<dbReference type="UniPathway" id="UPA00085"/>
<keyword evidence="12" id="KW-1185">Reference proteome</keyword>
<comment type="similarity">
    <text evidence="10">Belongs to the PlsX family.</text>
</comment>
<keyword evidence="7 10" id="KW-1208">Phospholipid metabolism</keyword>
<evidence type="ECO:0000256" key="10">
    <source>
        <dbReference type="HAMAP-Rule" id="MF_00019"/>
    </source>
</evidence>
<evidence type="ECO:0000256" key="3">
    <source>
        <dbReference type="ARBA" id="ARBA00022516"/>
    </source>
</evidence>
<comment type="function">
    <text evidence="10">Catalyzes the reversible formation of acyl-phosphate (acyl-PO(4)) from acyl-[acyl-carrier-protein] (acyl-ACP). This enzyme utilizes acyl-ACP as fatty acyl donor, but not acyl-CoA.</text>
</comment>
<dbReference type="HOGENOM" id="CLU_039379_1_1_9"/>
<evidence type="ECO:0000313" key="12">
    <source>
        <dbReference type="Proteomes" id="UP000000378"/>
    </source>
</evidence>
<dbReference type="GO" id="GO:0043811">
    <property type="term" value="F:phosphate:acyl-[acyl carrier protein] acyltransferase activity"/>
    <property type="evidence" value="ECO:0007669"/>
    <property type="project" value="UniProtKB-UniRule"/>
</dbReference>
<comment type="pathway">
    <text evidence="10">Lipid metabolism; phospholipid metabolism.</text>
</comment>
<dbReference type="NCBIfam" id="TIGR00182">
    <property type="entry name" value="plsX"/>
    <property type="match status" value="1"/>
</dbReference>
<dbReference type="InterPro" id="IPR003664">
    <property type="entry name" value="FA_synthesis"/>
</dbReference>
<dbReference type="Gene3D" id="3.40.718.10">
    <property type="entry name" value="Isopropylmalate Dehydrogenase"/>
    <property type="match status" value="1"/>
</dbReference>
<accession>D7CMX6</accession>
<evidence type="ECO:0000256" key="5">
    <source>
        <dbReference type="ARBA" id="ARBA00023098"/>
    </source>
</evidence>
<dbReference type="eggNOG" id="COG0416">
    <property type="taxonomic scope" value="Bacteria"/>
</dbReference>
<keyword evidence="2 10" id="KW-0963">Cytoplasm</keyword>
<dbReference type="AlphaFoldDB" id="D7CMX6"/>
<organism evidence="11 12">
    <name type="scientific">Syntrophothermus lipocalidus (strain DSM 12680 / TGB-C1)</name>
    <dbReference type="NCBI Taxonomy" id="643648"/>
    <lineage>
        <taxon>Bacteria</taxon>
        <taxon>Bacillati</taxon>
        <taxon>Bacillota</taxon>
        <taxon>Clostridia</taxon>
        <taxon>Eubacteriales</taxon>
        <taxon>Syntrophomonadaceae</taxon>
        <taxon>Syntrophothermus</taxon>
    </lineage>
</organism>
<protein>
    <recommendedName>
        <fullName evidence="8 10">Phosphate acyltransferase</fullName>
        <ecNumber evidence="8 10">2.3.1.274</ecNumber>
    </recommendedName>
    <alternativeName>
        <fullName evidence="10">Acyl-ACP phosphotransacylase</fullName>
    </alternativeName>
    <alternativeName>
        <fullName evidence="10">Acyl-[acyl-carrier-protein]--phosphate acyltransferase</fullName>
    </alternativeName>
    <alternativeName>
        <fullName evidence="10">Phosphate-acyl-ACP acyltransferase</fullName>
    </alternativeName>
</protein>
<dbReference type="PIRSF" id="PIRSF002465">
    <property type="entry name" value="Phsphlp_syn_PlsX"/>
    <property type="match status" value="1"/>
</dbReference>
<evidence type="ECO:0000256" key="9">
    <source>
        <dbReference type="ARBA" id="ARBA00046608"/>
    </source>
</evidence>
<dbReference type="GO" id="GO:0008654">
    <property type="term" value="P:phospholipid biosynthetic process"/>
    <property type="evidence" value="ECO:0007669"/>
    <property type="project" value="UniProtKB-KW"/>
</dbReference>
<dbReference type="SUPFAM" id="SSF53659">
    <property type="entry name" value="Isocitrate/Isopropylmalate dehydrogenase-like"/>
    <property type="match status" value="1"/>
</dbReference>
<reference evidence="12" key="1">
    <citation type="journal article" date="2010" name="Stand. Genomic Sci.">
        <title>Complete genome sequence of Syntrophothermus lipocalidus type strain (TGB-C1T).</title>
        <authorList>
            <consortium name="US DOE Joint Genome Institute (JGI-PGF)"/>
            <person name="Djao O."/>
            <person name="Zhang X."/>
            <person name="Lucas S."/>
            <person name="Lapidus A."/>
            <person name="Glavina Del Rio T."/>
            <person name="Nolan M."/>
            <person name="Tice H."/>
            <person name="Cheng J."/>
            <person name="Han C."/>
            <person name="Tapia R."/>
            <person name="Goodwin L."/>
            <person name="Pitluck S."/>
            <person name="Liolios K."/>
            <person name="Ivanova N."/>
            <person name="Mavromatis K."/>
            <person name="Mikhailova N."/>
            <person name="Ovchinnikova G."/>
            <person name="Pati A."/>
            <person name="Brambilla E."/>
            <person name="Chen A."/>
            <person name="Palaniappan K."/>
            <person name="Land M."/>
            <person name="Hauser L."/>
            <person name="Chang Y."/>
            <person name="Jeffries C."/>
            <person name="Rohde M."/>
            <person name="Sikorski J."/>
            <person name="Spring S."/>
            <person name="Goker M."/>
            <person name="Detter J."/>
            <person name="Woyke T."/>
            <person name="Bristow J."/>
            <person name="Eisen J."/>
            <person name="Markowitz V."/>
            <person name="Hugenholtz P."/>
            <person name="Kyrpides N."/>
            <person name="Klenk H."/>
        </authorList>
    </citation>
    <scope>NUCLEOTIDE SEQUENCE [LARGE SCALE GENOMIC DNA]</scope>
    <source>
        <strain evidence="12">DSM 12680 / TGB-C1</strain>
    </source>
</reference>
<keyword evidence="5 10" id="KW-0443">Lipid metabolism</keyword>
<sequence length="318" mass="33040">MRVAVDAMGGDYAPREVVRGAVEAINKLGIEVILVGDQEIVGRELSGLDYDRGKLTVVHSSQVIGMNEHPALALRKKKDSSIVVATGLVKAGEAQAVVSCGNTGAQMAAGVFVLGTVAGVERPAIAANIPLRSGQNTILLDIGANVDCKPRQLVQFALMGSAYASVVNGSSQPSVGMLSNGEEESKGNQAVLEAHAMLKKETGINFIGNVEGRDIFVGKSEVVVCDGFVGNVVLKAVEGFMGLLMDTLKEALSPEVLRLLKSFDYNQVGGAPLLGVNGVSIVCHGSSKAQTVTNGVKAAVQCVENDMVGKLKRALGVD</sequence>
<dbReference type="STRING" id="643648.Slip_1290"/>
<proteinExistence type="inferred from homology"/>
<keyword evidence="6 10" id="KW-0594">Phospholipid biosynthesis</keyword>
<gene>
    <name evidence="10" type="primary">plsX</name>
    <name evidence="11" type="ordered locus">Slip_1290</name>
</gene>
<dbReference type="EMBL" id="CP002048">
    <property type="protein sequence ID" value="ADI02061.1"/>
    <property type="molecule type" value="Genomic_DNA"/>
</dbReference>
<evidence type="ECO:0000256" key="6">
    <source>
        <dbReference type="ARBA" id="ARBA00023209"/>
    </source>
</evidence>
<dbReference type="KEGG" id="slp:Slip_1290"/>
<dbReference type="Proteomes" id="UP000000378">
    <property type="component" value="Chromosome"/>
</dbReference>
<name>D7CMX6_SYNLT</name>
<comment type="subunit">
    <text evidence="9 10">Homodimer. Probably interacts with PlsY.</text>
</comment>
<dbReference type="EC" id="2.3.1.274" evidence="8 10"/>
<dbReference type="HAMAP" id="MF_00019">
    <property type="entry name" value="PlsX"/>
    <property type="match status" value="1"/>
</dbReference>
<comment type="subcellular location">
    <subcellularLocation>
        <location evidence="10">Cytoplasm</location>
    </subcellularLocation>
    <text evidence="10">Associated with the membrane possibly through PlsY.</text>
</comment>
<reference evidence="11 12" key="2">
    <citation type="journal article" date="2010" name="Stand. Genomic Sci.">
        <title>Complete genome sequence of Syntrophothermus lipocalidus type strain (TGB-C1).</title>
        <authorList>
            <person name="Djao O.D."/>
            <person name="Zhang X."/>
            <person name="Lucas S."/>
            <person name="Lapidus A."/>
            <person name="Del Rio T.G."/>
            <person name="Nolan M."/>
            <person name="Tice H."/>
            <person name="Cheng J.F."/>
            <person name="Han C."/>
            <person name="Tapia R."/>
            <person name="Goodwin L."/>
            <person name="Pitluck S."/>
            <person name="Liolios K."/>
            <person name="Ivanova N."/>
            <person name="Mavromatis K."/>
            <person name="Mikhailova N."/>
            <person name="Ovchinnikova G."/>
            <person name="Pati A."/>
            <person name="Brambilla E."/>
            <person name="Chen A."/>
            <person name="Palaniappan K."/>
            <person name="Land M."/>
            <person name="Hauser L."/>
            <person name="Chang Y.J."/>
            <person name="Jeffries C.D."/>
            <person name="Rohde M."/>
            <person name="Sikorski J."/>
            <person name="Spring S."/>
            <person name="Goker M."/>
            <person name="Detter J.C."/>
            <person name="Woyke T."/>
            <person name="Bristow J."/>
            <person name="Eisen J.A."/>
            <person name="Markowitz V."/>
            <person name="Hugenholtz P."/>
            <person name="Kyrpides N.C."/>
            <person name="Klenk H.P."/>
        </authorList>
    </citation>
    <scope>NUCLEOTIDE SEQUENCE [LARGE SCALE GENOMIC DNA]</scope>
    <source>
        <strain evidence="12">DSM 12680 / TGB-C1</strain>
    </source>
</reference>
<evidence type="ECO:0000256" key="7">
    <source>
        <dbReference type="ARBA" id="ARBA00023264"/>
    </source>
</evidence>
<evidence type="ECO:0000256" key="4">
    <source>
        <dbReference type="ARBA" id="ARBA00022679"/>
    </source>
</evidence>
<comment type="catalytic activity">
    <reaction evidence="1 10">
        <text>a fatty acyl-[ACP] + phosphate = an acyl phosphate + holo-[ACP]</text>
        <dbReference type="Rhea" id="RHEA:42292"/>
        <dbReference type="Rhea" id="RHEA-COMP:9685"/>
        <dbReference type="Rhea" id="RHEA-COMP:14125"/>
        <dbReference type="ChEBI" id="CHEBI:43474"/>
        <dbReference type="ChEBI" id="CHEBI:59918"/>
        <dbReference type="ChEBI" id="CHEBI:64479"/>
        <dbReference type="ChEBI" id="CHEBI:138651"/>
        <dbReference type="EC" id="2.3.1.274"/>
    </reaction>
</comment>
<dbReference type="PANTHER" id="PTHR30100:SF1">
    <property type="entry name" value="PHOSPHATE ACYLTRANSFERASE"/>
    <property type="match status" value="1"/>
</dbReference>
<keyword evidence="4 10" id="KW-0808">Transferase</keyword>
<dbReference type="GO" id="GO:0005737">
    <property type="term" value="C:cytoplasm"/>
    <property type="evidence" value="ECO:0007669"/>
    <property type="project" value="UniProtKB-SubCell"/>
</dbReference>
<keyword evidence="3 10" id="KW-0444">Lipid biosynthesis</keyword>
<dbReference type="RefSeq" id="WP_013175463.1">
    <property type="nucleotide sequence ID" value="NC_014220.1"/>
</dbReference>
<dbReference type="InterPro" id="IPR012281">
    <property type="entry name" value="Phospholipid_synth_PlsX-like"/>
</dbReference>
<dbReference type="PANTHER" id="PTHR30100">
    <property type="entry name" value="FATTY ACID/PHOSPHOLIPID SYNTHESIS PROTEIN PLSX"/>
    <property type="match status" value="1"/>
</dbReference>
<evidence type="ECO:0000256" key="8">
    <source>
        <dbReference type="ARBA" id="ARBA00024069"/>
    </source>
</evidence>